<dbReference type="SUPFAM" id="SSF53335">
    <property type="entry name" value="S-adenosyl-L-methionine-dependent methyltransferases"/>
    <property type="match status" value="1"/>
</dbReference>
<protein>
    <submittedName>
        <fullName evidence="5">Adenine DNA methyltransferase, phage-associated</fullName>
    </submittedName>
</protein>
<dbReference type="KEGG" id="eao:BD94_3175"/>
<evidence type="ECO:0000256" key="1">
    <source>
        <dbReference type="ARBA" id="ARBA00022603"/>
    </source>
</evidence>
<evidence type="ECO:0000313" key="5">
    <source>
        <dbReference type="EMBL" id="AIL46950.1"/>
    </source>
</evidence>
<dbReference type="InterPro" id="IPR002052">
    <property type="entry name" value="DNA_methylase_N6_adenine_CS"/>
</dbReference>
<reference evidence="5" key="1">
    <citation type="journal article" date="2013" name="Lancet">
        <title>First case of E anophelis outbreak in an intensive-care unit.</title>
        <authorList>
            <person name="Teo J."/>
            <person name="Tan S.Y."/>
            <person name="Tay M."/>
            <person name="Ding Y."/>
            <person name="Kjelleberg S."/>
            <person name="Givskov M."/>
            <person name="Lin R.T."/>
            <person name="Yang L."/>
        </authorList>
    </citation>
    <scope>NUCLEOTIDE SEQUENCE [LARGE SCALE GENOMIC DNA]</scope>
    <source>
        <strain evidence="5">NUHP1</strain>
    </source>
</reference>
<dbReference type="InterPro" id="IPR029063">
    <property type="entry name" value="SAM-dependent_MTases_sf"/>
</dbReference>
<dbReference type="REBASE" id="92167">
    <property type="entry name" value="M.EanNUHP1ORF3175P"/>
</dbReference>
<dbReference type="GO" id="GO:0003676">
    <property type="term" value="F:nucleic acid binding"/>
    <property type="evidence" value="ECO:0007669"/>
    <property type="project" value="InterPro"/>
</dbReference>
<gene>
    <name evidence="5" type="ORF">BD94_3175</name>
</gene>
<evidence type="ECO:0000256" key="2">
    <source>
        <dbReference type="ARBA" id="ARBA00022679"/>
    </source>
</evidence>
<dbReference type="HOGENOM" id="CLU_018702_2_1_10"/>
<dbReference type="PANTHER" id="PTHR12829">
    <property type="entry name" value="N6-ADENOSINE-METHYLTRANSFERASE"/>
    <property type="match status" value="1"/>
</dbReference>
<name>A0A077EN05_9FLAO</name>
<dbReference type="GO" id="GO:0008168">
    <property type="term" value="F:methyltransferase activity"/>
    <property type="evidence" value="ECO:0007669"/>
    <property type="project" value="UniProtKB-KW"/>
</dbReference>
<dbReference type="STRING" id="1338011.BD94_3175"/>
<dbReference type="PANTHER" id="PTHR12829:SF7">
    <property type="entry name" value="N6-ADENOSINE-METHYLTRANSFERASE CATALYTIC SUBUNIT"/>
    <property type="match status" value="1"/>
</dbReference>
<dbReference type="EMBL" id="CP007547">
    <property type="protein sequence ID" value="AIL46950.1"/>
    <property type="molecule type" value="Genomic_DNA"/>
</dbReference>
<evidence type="ECO:0000313" key="6">
    <source>
        <dbReference type="Proteomes" id="UP000028933"/>
    </source>
</evidence>
<dbReference type="PROSITE" id="PS00092">
    <property type="entry name" value="N6_MTASE"/>
    <property type="match status" value="1"/>
</dbReference>
<accession>A0A077EN05</accession>
<dbReference type="PROSITE" id="PS51143">
    <property type="entry name" value="MT_A70"/>
    <property type="match status" value="1"/>
</dbReference>
<organism evidence="5 6">
    <name type="scientific">Elizabethkingia anophelis NUHP1</name>
    <dbReference type="NCBI Taxonomy" id="1338011"/>
    <lineage>
        <taxon>Bacteria</taxon>
        <taxon>Pseudomonadati</taxon>
        <taxon>Bacteroidota</taxon>
        <taxon>Flavobacteriia</taxon>
        <taxon>Flavobacteriales</taxon>
        <taxon>Weeksellaceae</taxon>
        <taxon>Elizabethkingia</taxon>
    </lineage>
</organism>
<comment type="similarity">
    <text evidence="4">Belongs to the MT-A70-like family.</text>
</comment>
<reference evidence="5" key="2">
    <citation type="journal article" date="2015" name="Genome Biol. Evol.">
        <title>Complete Genome Sequence and Transcriptomic Analysis of the Novel Pathogen Elizabethkingia anophelis in Response to Oxidative Stress.</title>
        <authorList>
            <person name="Li Y."/>
            <person name="Liu Y."/>
            <person name="Chew S.C."/>
            <person name="Tay M."/>
            <person name="Salido M.M."/>
            <person name="Teo J."/>
            <person name="Lauro F.M."/>
            <person name="Givskov M."/>
            <person name="Yang L."/>
        </authorList>
    </citation>
    <scope>NUCLEOTIDE SEQUENCE</scope>
    <source>
        <strain evidence="5">NUHP1</strain>
    </source>
</reference>
<dbReference type="AlphaFoldDB" id="A0A077EN05"/>
<keyword evidence="3" id="KW-0949">S-adenosyl-L-methionine</keyword>
<proteinExistence type="inferred from homology"/>
<dbReference type="InterPro" id="IPR007757">
    <property type="entry name" value="MT-A70-like"/>
</dbReference>
<evidence type="ECO:0000256" key="4">
    <source>
        <dbReference type="PROSITE-ProRule" id="PRU00489"/>
    </source>
</evidence>
<dbReference type="eggNOG" id="COG4725">
    <property type="taxonomic scope" value="Bacteria"/>
</dbReference>
<keyword evidence="2 5" id="KW-0808">Transferase</keyword>
<keyword evidence="1 5" id="KW-0489">Methyltransferase</keyword>
<dbReference type="GO" id="GO:0032259">
    <property type="term" value="P:methylation"/>
    <property type="evidence" value="ECO:0007669"/>
    <property type="project" value="UniProtKB-KW"/>
</dbReference>
<dbReference type="Pfam" id="PF05063">
    <property type="entry name" value="MT-A70"/>
    <property type="match status" value="1"/>
</dbReference>
<dbReference type="Proteomes" id="UP000028933">
    <property type="component" value="Chromosome"/>
</dbReference>
<sequence>MKMSSEEITKYEIIYADPPWQYRVLSKKDAGRTAESHYQTVTPDFLKKMDIPVLSKPDCVLFMWATFPCLQQALELGETWGFNYKTIAFVWIKTNMKDDRIFIGMGHYTRANAEVVLLFTKGKSLKRHARNVSQVLISPRRRHSGKPDEIRERIKKLFGDVSRLELFAREFDDGEHNFDGWDVFGNEVENSITIPDF</sequence>
<evidence type="ECO:0000256" key="3">
    <source>
        <dbReference type="ARBA" id="ARBA00022691"/>
    </source>
</evidence>